<protein>
    <submittedName>
        <fullName evidence="2">Uncharacterized protein</fullName>
    </submittedName>
</protein>
<dbReference type="Proteomes" id="UP000314294">
    <property type="component" value="Unassembled WGS sequence"/>
</dbReference>
<dbReference type="EMBL" id="SRLO01000174">
    <property type="protein sequence ID" value="TNN69605.1"/>
    <property type="molecule type" value="Genomic_DNA"/>
</dbReference>
<organism evidence="2 3">
    <name type="scientific">Liparis tanakae</name>
    <name type="common">Tanaka's snailfish</name>
    <dbReference type="NCBI Taxonomy" id="230148"/>
    <lineage>
        <taxon>Eukaryota</taxon>
        <taxon>Metazoa</taxon>
        <taxon>Chordata</taxon>
        <taxon>Craniata</taxon>
        <taxon>Vertebrata</taxon>
        <taxon>Euteleostomi</taxon>
        <taxon>Actinopterygii</taxon>
        <taxon>Neopterygii</taxon>
        <taxon>Teleostei</taxon>
        <taxon>Neoteleostei</taxon>
        <taxon>Acanthomorphata</taxon>
        <taxon>Eupercaria</taxon>
        <taxon>Perciformes</taxon>
        <taxon>Cottioidei</taxon>
        <taxon>Cottales</taxon>
        <taxon>Liparidae</taxon>
        <taxon>Liparis</taxon>
    </lineage>
</organism>
<proteinExistence type="predicted"/>
<evidence type="ECO:0000256" key="1">
    <source>
        <dbReference type="SAM" id="MobiDB-lite"/>
    </source>
</evidence>
<sequence>MRNIWLHIHEPDTGGRGPSDPPADRRTDPAAEPLPPQTMARRGTLWTGIVVLLTAGKSRLSSGFSSSDPRLILVPDSSGQGDELPSVILWTRHKVPEKQGPSSPAHVGV</sequence>
<feature type="region of interest" description="Disordered" evidence="1">
    <location>
        <begin position="1"/>
        <end position="40"/>
    </location>
</feature>
<keyword evidence="3" id="KW-1185">Reference proteome</keyword>
<gene>
    <name evidence="2" type="ORF">EYF80_020250</name>
</gene>
<dbReference type="AlphaFoldDB" id="A0A4Z2HWB2"/>
<comment type="caution">
    <text evidence="2">The sequence shown here is derived from an EMBL/GenBank/DDBJ whole genome shotgun (WGS) entry which is preliminary data.</text>
</comment>
<evidence type="ECO:0000313" key="2">
    <source>
        <dbReference type="EMBL" id="TNN69605.1"/>
    </source>
</evidence>
<reference evidence="2 3" key="1">
    <citation type="submission" date="2019-03" db="EMBL/GenBank/DDBJ databases">
        <title>First draft genome of Liparis tanakae, snailfish: a comprehensive survey of snailfish specific genes.</title>
        <authorList>
            <person name="Kim W."/>
            <person name="Song I."/>
            <person name="Jeong J.-H."/>
            <person name="Kim D."/>
            <person name="Kim S."/>
            <person name="Ryu S."/>
            <person name="Song J.Y."/>
            <person name="Lee S.K."/>
        </authorList>
    </citation>
    <scope>NUCLEOTIDE SEQUENCE [LARGE SCALE GENOMIC DNA]</scope>
    <source>
        <tissue evidence="2">Muscle</tissue>
    </source>
</reference>
<accession>A0A4Z2HWB2</accession>
<evidence type="ECO:0000313" key="3">
    <source>
        <dbReference type="Proteomes" id="UP000314294"/>
    </source>
</evidence>
<name>A0A4Z2HWB2_9TELE</name>